<dbReference type="AlphaFoldDB" id="A0A9K3GKM1"/>
<name>A0A9K3GKM1_9EUKA</name>
<gene>
    <name evidence="1" type="ORF">KIPB_008176</name>
</gene>
<dbReference type="Proteomes" id="UP000265618">
    <property type="component" value="Unassembled WGS sequence"/>
</dbReference>
<evidence type="ECO:0000313" key="2">
    <source>
        <dbReference type="Proteomes" id="UP000265618"/>
    </source>
</evidence>
<organism evidence="1 2">
    <name type="scientific">Kipferlia bialata</name>
    <dbReference type="NCBI Taxonomy" id="797122"/>
    <lineage>
        <taxon>Eukaryota</taxon>
        <taxon>Metamonada</taxon>
        <taxon>Carpediemonas-like organisms</taxon>
        <taxon>Kipferlia</taxon>
    </lineage>
</organism>
<dbReference type="EMBL" id="BDIP01002467">
    <property type="protein sequence ID" value="GIQ86338.1"/>
    <property type="molecule type" value="Genomic_DNA"/>
</dbReference>
<proteinExistence type="predicted"/>
<keyword evidence="2" id="KW-1185">Reference proteome</keyword>
<comment type="caution">
    <text evidence="1">The sequence shown here is derived from an EMBL/GenBank/DDBJ whole genome shotgun (WGS) entry which is preliminary data.</text>
</comment>
<evidence type="ECO:0000313" key="1">
    <source>
        <dbReference type="EMBL" id="GIQ86338.1"/>
    </source>
</evidence>
<sequence>MGADEVCAQPIITGYCVDYEKALEVIPGLRQALVKLLCDVEDENYIEDLGINYETEDKWRTESVIKDVELSVDYTVSFFPPMYDRDYDGHNGDVLFKNMIFFHGFTMNPPEVWVYGGYSMSHKTSAKQGGPDLVQAAEDMRMLCSTLSSLGLDPQPYTYGSI</sequence>
<reference evidence="1 2" key="1">
    <citation type="journal article" date="2018" name="PLoS ONE">
        <title>The draft genome of Kipferlia bialata reveals reductive genome evolution in fornicate parasites.</title>
        <authorList>
            <person name="Tanifuji G."/>
            <person name="Takabayashi S."/>
            <person name="Kume K."/>
            <person name="Takagi M."/>
            <person name="Nakayama T."/>
            <person name="Kamikawa R."/>
            <person name="Inagaki Y."/>
            <person name="Hashimoto T."/>
        </authorList>
    </citation>
    <scope>NUCLEOTIDE SEQUENCE [LARGE SCALE GENOMIC DNA]</scope>
    <source>
        <strain evidence="1">NY0173</strain>
    </source>
</reference>
<protein>
    <submittedName>
        <fullName evidence="1">Uncharacterized protein</fullName>
    </submittedName>
</protein>
<accession>A0A9K3GKM1</accession>